<dbReference type="SMART" id="SM00013">
    <property type="entry name" value="LRRNT"/>
    <property type="match status" value="1"/>
</dbReference>
<dbReference type="PRINTS" id="PR01537">
    <property type="entry name" value="INTRLKN1R1F"/>
</dbReference>
<dbReference type="InterPro" id="IPR003591">
    <property type="entry name" value="Leu-rich_rpt_typical-subtyp"/>
</dbReference>
<dbReference type="PRINTS" id="PR00019">
    <property type="entry name" value="LEURICHRPT"/>
</dbReference>
<dbReference type="InterPro" id="IPR050333">
    <property type="entry name" value="SLRP"/>
</dbReference>
<evidence type="ECO:0000259" key="8">
    <source>
        <dbReference type="PROSITE" id="PS50104"/>
    </source>
</evidence>
<dbReference type="Gene3D" id="3.40.50.10140">
    <property type="entry name" value="Toll/interleukin-1 receptor homology (TIR) domain"/>
    <property type="match status" value="1"/>
</dbReference>
<evidence type="ECO:0000256" key="7">
    <source>
        <dbReference type="SAM" id="SignalP"/>
    </source>
</evidence>
<dbReference type="InterPro" id="IPR035897">
    <property type="entry name" value="Toll_tir_struct_dom_sf"/>
</dbReference>
<dbReference type="Proteomes" id="UP001367676">
    <property type="component" value="Unassembled WGS sequence"/>
</dbReference>
<dbReference type="PROSITE" id="PS51450">
    <property type="entry name" value="LRR"/>
    <property type="match status" value="6"/>
</dbReference>
<dbReference type="PROSITE" id="PS50104">
    <property type="entry name" value="TIR"/>
    <property type="match status" value="1"/>
</dbReference>
<dbReference type="Pfam" id="PF01582">
    <property type="entry name" value="TIR"/>
    <property type="match status" value="1"/>
</dbReference>
<dbReference type="PANTHER" id="PTHR45712:SF1">
    <property type="entry name" value="NEPHROCAN"/>
    <property type="match status" value="1"/>
</dbReference>
<comment type="similarity">
    <text evidence="1">Belongs to the Toll-like receptor family.</text>
</comment>
<evidence type="ECO:0000256" key="1">
    <source>
        <dbReference type="ARBA" id="ARBA00009634"/>
    </source>
</evidence>
<keyword evidence="6" id="KW-1133">Transmembrane helix</keyword>
<keyword evidence="4" id="KW-0677">Repeat</keyword>
<feature type="domain" description="TIR" evidence="8">
    <location>
        <begin position="1070"/>
        <end position="1205"/>
    </location>
</feature>
<dbReference type="GO" id="GO:0007165">
    <property type="term" value="P:signal transduction"/>
    <property type="evidence" value="ECO:0007669"/>
    <property type="project" value="InterPro"/>
</dbReference>
<evidence type="ECO:0000313" key="10">
    <source>
        <dbReference type="Proteomes" id="UP001367676"/>
    </source>
</evidence>
<dbReference type="Pfam" id="PF13855">
    <property type="entry name" value="LRR_8"/>
    <property type="match status" value="5"/>
</dbReference>
<dbReference type="FunFam" id="3.80.10.10:FF:001164">
    <property type="entry name" value="GH01279p"/>
    <property type="match status" value="1"/>
</dbReference>
<keyword evidence="3 7" id="KW-0732">Signal</keyword>
<keyword evidence="10" id="KW-1185">Reference proteome</keyword>
<accession>A0AAN9TP55</accession>
<evidence type="ECO:0000256" key="2">
    <source>
        <dbReference type="ARBA" id="ARBA00022614"/>
    </source>
</evidence>
<feature type="transmembrane region" description="Helical" evidence="6">
    <location>
        <begin position="1015"/>
        <end position="1039"/>
    </location>
</feature>
<keyword evidence="6" id="KW-0472">Membrane</keyword>
<dbReference type="InterPro" id="IPR001611">
    <property type="entry name" value="Leu-rich_rpt"/>
</dbReference>
<dbReference type="GO" id="GO:0005615">
    <property type="term" value="C:extracellular space"/>
    <property type="evidence" value="ECO:0007669"/>
    <property type="project" value="TreeGrafter"/>
</dbReference>
<sequence>MHLLLVVCIFLGLQKCLSSTQKPLTISSTLSSPDQPTSTPLRYEAPDDCQWWVREGSSYANGEEVALACTLRTVNSEFETSNFSVIPSEHTTSLKIECSSELMSRSSLNDKSFAHLSRLRELILDYCKMGKWPAGTLTGLKDLRNLTIRTHNMDWMAISLELSPSSFNQVRQLERLDLSTNNIWSLPENVFCSLTNLVMLNISENRLQDIADLNFRGRDSTSLSQLPDDKLPPCSLNIRVLDASFNHFVLIPSAAFAMLEQLQELQLHNNEISTIADRALSGLKNLKSLDLSSNKIVSLPRNLFFECSESIKEINLQNNSISVLSPGLFANLSQLLSLDLSSNQLTSAWISNETFSGQIRLVSLNLSQNQITKLDPTLFHDLYTLQILNLEHNGLETISADTFKALNNLHTLVLSYNRIKHLEADSFNGLYALSLLSVDFNYLESIHENALRNCTGLQDLNISGNKFTKVPSALHDMRLLKTLDLGENMISNLESPGFKGMTNLYGLRLIANQISVVKKKSFVELPSLQILNLSQNRIKSIENGVFATNSKLEAVRFDSNMLSSVGDTFKDVPSLVWLNISDNKLNEFDYSMFPPNLMWLDVHSNSIEFLRNEKNLTPVIQTLDVSFNKLTRVTAASIPDSVELVFLNDNRIVFIEPHAFKNKVNLTRVDLYANSIESMDLAALQLSPVPSDKQLPQFYIGGNPFLCNCTMEWLQRINKLEIRQHPLIMDLDSIYCKLTYDREREFLPLVKAQPSQFLCAYKSHCYTLCQCCPFDACDCEMNCPVNCLCFHDQTWNANIVDCSNSNYTQMPNKIPMDATEIYLDGNNFGELSSHSFIGRKNLRTLFVNNSNVAAIYNYTFSGIGKLLTLHLEDNQIRALHEFEFSSLESLRELYLQNNHISFVHSQAFVRLKNLEVLRLDGNQLVKFEMWQFMRNPYLISISVAGNPWSCECQFVNEFRMWIQENFAKIADIDAISCAIKNESSPLASFLKSPNNTASCLTFFGSLSENQLLLDYLPFLLLSSTIFVIIAVIMMAVLMYKKELHVCLYARCGFPSCYKSSTFSHDTEHDRLFDAYIAYCIKDEDFITQILCPSLEQSDAPYRLCLHYRDFNINSYIADTIIEAAESSKRTVIILSKNFLQTEWCRFEYKSALREVLRDRRNKVVFVLLGEIPSRDLDPDLRLYLKTNSSLQWGDNLFWQKLKYLMPNVKETTTASTFIISTRNPAANVYATPFSYYNNTADRSRSSNYPSIPPPPPNPTAKLCNPYSSTLMSNGGAHISMDKNVNLQPLWT</sequence>
<dbReference type="FunFam" id="3.40.50.10140:FF:000021">
    <property type="entry name" value="Toll receptor 13"/>
    <property type="match status" value="1"/>
</dbReference>
<evidence type="ECO:0000256" key="5">
    <source>
        <dbReference type="ARBA" id="ARBA00023180"/>
    </source>
</evidence>
<dbReference type="Gene3D" id="3.80.10.10">
    <property type="entry name" value="Ribonuclease Inhibitor"/>
    <property type="match status" value="8"/>
</dbReference>
<feature type="signal peptide" evidence="7">
    <location>
        <begin position="1"/>
        <end position="18"/>
    </location>
</feature>
<keyword evidence="5" id="KW-0325">Glycoprotein</keyword>
<dbReference type="SMART" id="SM00364">
    <property type="entry name" value="LRR_BAC"/>
    <property type="match status" value="7"/>
</dbReference>
<dbReference type="FunFam" id="3.80.10.10:FF:000418">
    <property type="entry name" value="protein toll"/>
    <property type="match status" value="1"/>
</dbReference>
<evidence type="ECO:0000256" key="6">
    <source>
        <dbReference type="SAM" id="Phobius"/>
    </source>
</evidence>
<dbReference type="InterPro" id="IPR032675">
    <property type="entry name" value="LRR_dom_sf"/>
</dbReference>
<protein>
    <recommendedName>
        <fullName evidence="8">TIR domain-containing protein</fullName>
    </recommendedName>
</protein>
<gene>
    <name evidence="9" type="ORF">V9T40_001391</name>
</gene>
<dbReference type="InterPro" id="IPR000157">
    <property type="entry name" value="TIR_dom"/>
</dbReference>
<evidence type="ECO:0000313" key="9">
    <source>
        <dbReference type="EMBL" id="KAK7580762.1"/>
    </source>
</evidence>
<dbReference type="SMART" id="SM00369">
    <property type="entry name" value="LRR_TYP"/>
    <property type="match status" value="20"/>
</dbReference>
<keyword evidence="2" id="KW-0433">Leucine-rich repeat</keyword>
<comment type="caution">
    <text evidence="9">The sequence shown here is derived from an EMBL/GenBank/DDBJ whole genome shotgun (WGS) entry which is preliminary data.</text>
</comment>
<dbReference type="PANTHER" id="PTHR45712">
    <property type="entry name" value="AGAP008170-PA"/>
    <property type="match status" value="1"/>
</dbReference>
<dbReference type="EMBL" id="JBBCAQ010000034">
    <property type="protein sequence ID" value="KAK7580762.1"/>
    <property type="molecule type" value="Genomic_DNA"/>
</dbReference>
<dbReference type="SUPFAM" id="SSF52200">
    <property type="entry name" value="Toll/Interleukin receptor TIR domain"/>
    <property type="match status" value="1"/>
</dbReference>
<dbReference type="SUPFAM" id="SSF52058">
    <property type="entry name" value="L domain-like"/>
    <property type="match status" value="4"/>
</dbReference>
<name>A0AAN9TP55_9HEMI</name>
<dbReference type="InterPro" id="IPR000372">
    <property type="entry name" value="LRRNT"/>
</dbReference>
<evidence type="ECO:0000256" key="3">
    <source>
        <dbReference type="ARBA" id="ARBA00022729"/>
    </source>
</evidence>
<proteinExistence type="inferred from homology"/>
<evidence type="ECO:0000256" key="4">
    <source>
        <dbReference type="ARBA" id="ARBA00022737"/>
    </source>
</evidence>
<reference evidence="9 10" key="1">
    <citation type="submission" date="2024-03" db="EMBL/GenBank/DDBJ databases">
        <title>Adaptation during the transition from Ophiocordyceps entomopathogen to insect associate is accompanied by gene loss and intensified selection.</title>
        <authorList>
            <person name="Ward C.M."/>
            <person name="Onetto C.A."/>
            <person name="Borneman A.R."/>
        </authorList>
    </citation>
    <scope>NUCLEOTIDE SEQUENCE [LARGE SCALE GENOMIC DNA]</scope>
    <source>
        <strain evidence="9">AWRI1</strain>
        <tissue evidence="9">Single Adult Female</tissue>
    </source>
</reference>
<keyword evidence="6" id="KW-0812">Transmembrane</keyword>
<dbReference type="SMART" id="SM00365">
    <property type="entry name" value="LRR_SD22"/>
    <property type="match status" value="8"/>
</dbReference>
<organism evidence="9 10">
    <name type="scientific">Parthenolecanium corni</name>
    <dbReference type="NCBI Taxonomy" id="536013"/>
    <lineage>
        <taxon>Eukaryota</taxon>
        <taxon>Metazoa</taxon>
        <taxon>Ecdysozoa</taxon>
        <taxon>Arthropoda</taxon>
        <taxon>Hexapoda</taxon>
        <taxon>Insecta</taxon>
        <taxon>Pterygota</taxon>
        <taxon>Neoptera</taxon>
        <taxon>Paraneoptera</taxon>
        <taxon>Hemiptera</taxon>
        <taxon>Sternorrhyncha</taxon>
        <taxon>Coccoidea</taxon>
        <taxon>Coccidae</taxon>
        <taxon>Parthenolecanium</taxon>
    </lineage>
</organism>
<dbReference type="SMART" id="SM00255">
    <property type="entry name" value="TIR"/>
    <property type="match status" value="1"/>
</dbReference>
<feature type="chain" id="PRO_5043046412" description="TIR domain-containing protein" evidence="7">
    <location>
        <begin position="19"/>
        <end position="1291"/>
    </location>
</feature>